<dbReference type="FunFam" id="3.40.640.10:FF:000084">
    <property type="entry name" value="IscS-like cysteine desulfurase"/>
    <property type="match status" value="1"/>
</dbReference>
<evidence type="ECO:0000256" key="10">
    <source>
        <dbReference type="RuleBase" id="RU004504"/>
    </source>
</evidence>
<evidence type="ECO:0000256" key="8">
    <source>
        <dbReference type="ARBA" id="ARBA00023014"/>
    </source>
</evidence>
<dbReference type="EC" id="2.8.1.7" evidence="3"/>
<dbReference type="InterPro" id="IPR002048">
    <property type="entry name" value="EF_hand_dom"/>
</dbReference>
<dbReference type="GO" id="GO:0005509">
    <property type="term" value="F:calcium ion binding"/>
    <property type="evidence" value="ECO:0007669"/>
    <property type="project" value="InterPro"/>
</dbReference>
<dbReference type="KEGG" id="bse:Bsel_2446"/>
<dbReference type="Gene3D" id="3.90.1150.10">
    <property type="entry name" value="Aspartate Aminotransferase, domain 1"/>
    <property type="match status" value="1"/>
</dbReference>
<dbReference type="PANTHER" id="PTHR11601:SF34">
    <property type="entry name" value="CYSTEINE DESULFURASE"/>
    <property type="match status" value="1"/>
</dbReference>
<dbReference type="Pfam" id="PF00266">
    <property type="entry name" value="Aminotran_5"/>
    <property type="match status" value="1"/>
</dbReference>
<dbReference type="InterPro" id="IPR015421">
    <property type="entry name" value="PyrdxlP-dep_Trfase_major"/>
</dbReference>
<keyword evidence="7" id="KW-0408">Iron</keyword>
<dbReference type="Proteomes" id="UP000000271">
    <property type="component" value="Chromosome"/>
</dbReference>
<keyword evidence="4 12" id="KW-0808">Transferase</keyword>
<evidence type="ECO:0000256" key="7">
    <source>
        <dbReference type="ARBA" id="ARBA00023004"/>
    </source>
</evidence>
<keyword evidence="5" id="KW-0479">Metal-binding</keyword>
<evidence type="ECO:0000256" key="9">
    <source>
        <dbReference type="ARBA" id="ARBA00050776"/>
    </source>
</evidence>
<evidence type="ECO:0000256" key="4">
    <source>
        <dbReference type="ARBA" id="ARBA00022679"/>
    </source>
</evidence>
<proteinExistence type="inferred from homology"/>
<dbReference type="EMBL" id="CP001791">
    <property type="protein sequence ID" value="ADH99948.1"/>
    <property type="molecule type" value="Genomic_DNA"/>
</dbReference>
<dbReference type="RefSeq" id="WP_013173370.1">
    <property type="nucleotide sequence ID" value="NC_014219.1"/>
</dbReference>
<comment type="cofactor">
    <cofactor evidence="1 10">
        <name>pyridoxal 5'-phosphate</name>
        <dbReference type="ChEBI" id="CHEBI:597326"/>
    </cofactor>
</comment>
<comment type="similarity">
    <text evidence="2">Belongs to the class-V pyridoxal-phosphate-dependent aminotransferase family. NifS/IscS subfamily.</text>
</comment>
<protein>
    <recommendedName>
        <fullName evidence="3">cysteine desulfurase</fullName>
        <ecNumber evidence="3">2.8.1.7</ecNumber>
    </recommendedName>
</protein>
<evidence type="ECO:0000313" key="12">
    <source>
        <dbReference type="EMBL" id="ADH99948.1"/>
    </source>
</evidence>
<comment type="catalytic activity">
    <reaction evidence="9">
        <text>(sulfur carrier)-H + L-cysteine = (sulfur carrier)-SH + L-alanine</text>
        <dbReference type="Rhea" id="RHEA:43892"/>
        <dbReference type="Rhea" id="RHEA-COMP:14737"/>
        <dbReference type="Rhea" id="RHEA-COMP:14739"/>
        <dbReference type="ChEBI" id="CHEBI:29917"/>
        <dbReference type="ChEBI" id="CHEBI:35235"/>
        <dbReference type="ChEBI" id="CHEBI:57972"/>
        <dbReference type="ChEBI" id="CHEBI:64428"/>
        <dbReference type="EC" id="2.8.1.7"/>
    </reaction>
</comment>
<evidence type="ECO:0000259" key="11">
    <source>
        <dbReference type="PROSITE" id="PS50222"/>
    </source>
</evidence>
<feature type="domain" description="EF-hand" evidence="11">
    <location>
        <begin position="122"/>
        <end position="145"/>
    </location>
</feature>
<dbReference type="PROSITE" id="PS00018">
    <property type="entry name" value="EF_HAND_1"/>
    <property type="match status" value="1"/>
</dbReference>
<dbReference type="PANTHER" id="PTHR11601">
    <property type="entry name" value="CYSTEINE DESULFURYLASE FAMILY MEMBER"/>
    <property type="match status" value="1"/>
</dbReference>
<reference evidence="12" key="1">
    <citation type="submission" date="2009-10" db="EMBL/GenBank/DDBJ databases">
        <title>Complete sequence of Bacillus selenitireducens MLS10.</title>
        <authorList>
            <consortium name="US DOE Joint Genome Institute"/>
            <person name="Lucas S."/>
            <person name="Copeland A."/>
            <person name="Lapidus A."/>
            <person name="Glavina del Rio T."/>
            <person name="Dalin E."/>
            <person name="Tice H."/>
            <person name="Bruce D."/>
            <person name="Goodwin L."/>
            <person name="Pitluck S."/>
            <person name="Sims D."/>
            <person name="Brettin T."/>
            <person name="Detter J.C."/>
            <person name="Han C."/>
            <person name="Larimer F."/>
            <person name="Land M."/>
            <person name="Hauser L."/>
            <person name="Kyrpides N."/>
            <person name="Ovchinnikova G."/>
            <person name="Stolz J."/>
        </authorList>
    </citation>
    <scope>NUCLEOTIDE SEQUENCE [LARGE SCALE GENOMIC DNA]</scope>
    <source>
        <strain evidence="12">MLS10</strain>
    </source>
</reference>
<dbReference type="GO" id="GO:0051536">
    <property type="term" value="F:iron-sulfur cluster binding"/>
    <property type="evidence" value="ECO:0007669"/>
    <property type="project" value="UniProtKB-KW"/>
</dbReference>
<sequence>MKTQSIYLDHAATSPVYPEVVNAMMPYFSEDFGNPSSIHQSGRSGRKGMDQARELTGIILGARYDEVVFTSGGTESDNLAIFGAVAALRDKGQHVITAKTEHHAVLHACEQLEREGCEVTYLDVDQNGLIDVAELKKAIREDTVLATFMYGNNETGAVQPIRAIGEVLREHGILFHTDAVQAANSMPISFRELPVDLMSFTGHKLNGPKGTGVLLVKKGTPLYPRLFGGEQEKKRRPGTENVPGAVGFAKALEMTAQSRAENVQFYEDCRYRMLDVFHKQGIDIKVNSTAPVKLSHILNVSFPGVNVEQLLMNLDMEGVHVSSGSACTAGSIDPSHVLTAMYPEDPTVAGSAIRISFGYGHSLEDTALAAERISQVVKRLQKPQPHAKR</sequence>
<dbReference type="InterPro" id="IPR020578">
    <property type="entry name" value="Aminotrans_V_PyrdxlP_BS"/>
</dbReference>
<accession>D6XWX2</accession>
<dbReference type="HOGENOM" id="CLU_003433_0_0_9"/>
<dbReference type="InterPro" id="IPR015424">
    <property type="entry name" value="PyrdxlP-dep_Trfase"/>
</dbReference>
<dbReference type="PROSITE" id="PS50222">
    <property type="entry name" value="EF_HAND_2"/>
    <property type="match status" value="1"/>
</dbReference>
<dbReference type="Gene3D" id="3.40.640.10">
    <property type="entry name" value="Type I PLP-dependent aspartate aminotransferase-like (Major domain)"/>
    <property type="match status" value="1"/>
</dbReference>
<dbReference type="InterPro" id="IPR000192">
    <property type="entry name" value="Aminotrans_V_dom"/>
</dbReference>
<dbReference type="InterPro" id="IPR015422">
    <property type="entry name" value="PyrdxlP-dep_Trfase_small"/>
</dbReference>
<dbReference type="STRING" id="439292.Bsel_2446"/>
<dbReference type="GO" id="GO:0031071">
    <property type="term" value="F:cysteine desulfurase activity"/>
    <property type="evidence" value="ECO:0007669"/>
    <property type="project" value="UniProtKB-EC"/>
</dbReference>
<evidence type="ECO:0000256" key="6">
    <source>
        <dbReference type="ARBA" id="ARBA00022898"/>
    </source>
</evidence>
<keyword evidence="13" id="KW-1185">Reference proteome</keyword>
<dbReference type="InterPro" id="IPR018247">
    <property type="entry name" value="EF_Hand_1_Ca_BS"/>
</dbReference>
<evidence type="ECO:0000256" key="2">
    <source>
        <dbReference type="ARBA" id="ARBA00006490"/>
    </source>
</evidence>
<dbReference type="Gene3D" id="1.10.260.50">
    <property type="match status" value="1"/>
</dbReference>
<evidence type="ECO:0000313" key="13">
    <source>
        <dbReference type="Proteomes" id="UP000000271"/>
    </source>
</evidence>
<evidence type="ECO:0000256" key="5">
    <source>
        <dbReference type="ARBA" id="ARBA00022723"/>
    </source>
</evidence>
<keyword evidence="6" id="KW-0663">Pyridoxal phosphate</keyword>
<gene>
    <name evidence="12" type="ordered locus">Bsel_2446</name>
</gene>
<dbReference type="PROSITE" id="PS00595">
    <property type="entry name" value="AA_TRANSFER_CLASS_5"/>
    <property type="match status" value="1"/>
</dbReference>
<evidence type="ECO:0000256" key="1">
    <source>
        <dbReference type="ARBA" id="ARBA00001933"/>
    </source>
</evidence>
<evidence type="ECO:0000256" key="3">
    <source>
        <dbReference type="ARBA" id="ARBA00012239"/>
    </source>
</evidence>
<keyword evidence="8" id="KW-0411">Iron-sulfur</keyword>
<dbReference type="AlphaFoldDB" id="D6XWX2"/>
<dbReference type="SUPFAM" id="SSF53383">
    <property type="entry name" value="PLP-dependent transferases"/>
    <property type="match status" value="1"/>
</dbReference>
<dbReference type="OrthoDB" id="9808002at2"/>
<name>D6XWX2_BACIE</name>
<dbReference type="eggNOG" id="COG1104">
    <property type="taxonomic scope" value="Bacteria"/>
</dbReference>
<dbReference type="InterPro" id="IPR016454">
    <property type="entry name" value="Cysteine_dSase"/>
</dbReference>
<dbReference type="PIRSF" id="PIRSF005572">
    <property type="entry name" value="NifS"/>
    <property type="match status" value="1"/>
</dbReference>
<organism evidence="12 13">
    <name type="scientific">Bacillus selenitireducens (strain ATCC 700615 / DSM 15326 / MLS10)</name>
    <dbReference type="NCBI Taxonomy" id="439292"/>
    <lineage>
        <taxon>Bacteria</taxon>
        <taxon>Bacillati</taxon>
        <taxon>Bacillota</taxon>
        <taxon>Bacilli</taxon>
        <taxon>Bacillales</taxon>
        <taxon>Bacillaceae</taxon>
        <taxon>Salisediminibacterium</taxon>
    </lineage>
</organism>